<evidence type="ECO:0000313" key="1">
    <source>
        <dbReference type="EMBL" id="ASZ74910.1"/>
    </source>
</evidence>
<gene>
    <name evidence="1" type="ORF">SEA_TRINA_96</name>
</gene>
<protein>
    <submittedName>
        <fullName evidence="1">Uncharacterized protein</fullName>
    </submittedName>
</protein>
<dbReference type="EMBL" id="MF668286">
    <property type="protein sequence ID" value="ASZ74910.1"/>
    <property type="molecule type" value="Genomic_DNA"/>
</dbReference>
<reference evidence="2" key="1">
    <citation type="submission" date="2017-08" db="EMBL/GenBank/DDBJ databases">
        <authorList>
            <person name="de Groot N.N."/>
        </authorList>
    </citation>
    <scope>NUCLEOTIDE SEQUENCE [LARGE SCALE GENOMIC DNA]</scope>
</reference>
<accession>A0A2D1A6M5</accession>
<name>A0A2D1A6M5_9CAUD</name>
<keyword evidence="2" id="KW-1185">Reference proteome</keyword>
<proteinExistence type="predicted"/>
<organism evidence="1 2">
    <name type="scientific">Rhodococcus phage Trina</name>
    <dbReference type="NCBI Taxonomy" id="2027905"/>
    <lineage>
        <taxon>Viruses</taxon>
        <taxon>Duplodnaviria</taxon>
        <taxon>Heunggongvirae</taxon>
        <taxon>Uroviricota</taxon>
        <taxon>Caudoviricetes</taxon>
        <taxon>Trinavirus</taxon>
        <taxon>Trinavirus trina</taxon>
    </lineage>
</organism>
<sequence length="104" mass="12747">MSVSMKQVKVVMDYFQEIQREYNYRETGNLLMLQWDFRMICEQIPNGEELRLLIQYFCYLSDDKSMECFKYEYADMRESMHQKIREMNELEALQKETVKGMKKV</sequence>
<evidence type="ECO:0000313" key="2">
    <source>
        <dbReference type="Proteomes" id="UP000231419"/>
    </source>
</evidence>
<dbReference type="Proteomes" id="UP000231419">
    <property type="component" value="Segment"/>
</dbReference>